<name>A0A8H7ERB3_9FUNG</name>
<dbReference type="Gene3D" id="4.10.91.10">
    <property type="entry name" value="Cytochrome c oxidase, subunit VIIa"/>
    <property type="match status" value="1"/>
</dbReference>
<evidence type="ECO:0000256" key="3">
    <source>
        <dbReference type="ARBA" id="ARBA00022792"/>
    </source>
</evidence>
<keyword evidence="3" id="KW-0999">Mitochondrion inner membrane</keyword>
<evidence type="ECO:0000256" key="5">
    <source>
        <dbReference type="ARBA" id="ARBA00023136"/>
    </source>
</evidence>
<evidence type="ECO:0000313" key="8">
    <source>
        <dbReference type="Proteomes" id="UP000605846"/>
    </source>
</evidence>
<dbReference type="OrthoDB" id="5511599at2759"/>
<comment type="subcellular location">
    <subcellularLocation>
        <location evidence="1">Mitochondrion inner membrane</location>
    </subcellularLocation>
</comment>
<dbReference type="InterPro" id="IPR036539">
    <property type="entry name" value="Cyt_c_oxidase_su7a_sf"/>
</dbReference>
<accession>A0A8H7ERB3</accession>
<dbReference type="InterPro" id="IPR039297">
    <property type="entry name" value="COX7a"/>
</dbReference>
<evidence type="ECO:0000256" key="2">
    <source>
        <dbReference type="ARBA" id="ARBA00009331"/>
    </source>
</evidence>
<comment type="caution">
    <text evidence="7">The sequence shown here is derived from an EMBL/GenBank/DDBJ whole genome shotgun (WGS) entry which is preliminary data.</text>
</comment>
<dbReference type="Pfam" id="PF02238">
    <property type="entry name" value="COX7a"/>
    <property type="match status" value="1"/>
</dbReference>
<dbReference type="EMBL" id="JABAYA010000064">
    <property type="protein sequence ID" value="KAF7727119.1"/>
    <property type="molecule type" value="Genomic_DNA"/>
</dbReference>
<sequence>MSLVNRPNNVLAQQRFFQAPSNQLLWLRGPRDKLFVYSTFAVLGVGLLGSVWGTVNMARGIKD</sequence>
<evidence type="ECO:0000256" key="6">
    <source>
        <dbReference type="SAM" id="Phobius"/>
    </source>
</evidence>
<proteinExistence type="inferred from homology"/>
<protein>
    <submittedName>
        <fullName evidence="7">Uncharacterized protein</fullName>
    </submittedName>
</protein>
<dbReference type="GO" id="GO:0005743">
    <property type="term" value="C:mitochondrial inner membrane"/>
    <property type="evidence" value="ECO:0007669"/>
    <property type="project" value="UniProtKB-SubCell"/>
</dbReference>
<reference evidence="7" key="1">
    <citation type="submission" date="2020-01" db="EMBL/GenBank/DDBJ databases">
        <title>Genome Sequencing of Three Apophysomyces-Like Fungal Strains Confirms a Novel Fungal Genus in the Mucoromycota with divergent Burkholderia-like Endosymbiotic Bacteria.</title>
        <authorList>
            <person name="Stajich J.E."/>
            <person name="Macias A.M."/>
            <person name="Carter-House D."/>
            <person name="Lovett B."/>
            <person name="Kasson L.R."/>
            <person name="Berry K."/>
            <person name="Grigoriev I."/>
            <person name="Chang Y."/>
            <person name="Spatafora J."/>
            <person name="Kasson M.T."/>
        </authorList>
    </citation>
    <scope>NUCLEOTIDE SEQUENCE</scope>
    <source>
        <strain evidence="7">NRRL A-21654</strain>
    </source>
</reference>
<feature type="transmembrane region" description="Helical" evidence="6">
    <location>
        <begin position="34"/>
        <end position="55"/>
    </location>
</feature>
<dbReference type="GO" id="GO:0045277">
    <property type="term" value="C:respiratory chain complex IV"/>
    <property type="evidence" value="ECO:0007669"/>
    <property type="project" value="InterPro"/>
</dbReference>
<keyword evidence="6" id="KW-1133">Transmembrane helix</keyword>
<dbReference type="Proteomes" id="UP000605846">
    <property type="component" value="Unassembled WGS sequence"/>
</dbReference>
<dbReference type="AlphaFoldDB" id="A0A8H7ERB3"/>
<evidence type="ECO:0000313" key="7">
    <source>
        <dbReference type="EMBL" id="KAF7727119.1"/>
    </source>
</evidence>
<keyword evidence="5 6" id="KW-0472">Membrane</keyword>
<evidence type="ECO:0000256" key="4">
    <source>
        <dbReference type="ARBA" id="ARBA00023128"/>
    </source>
</evidence>
<keyword evidence="8" id="KW-1185">Reference proteome</keyword>
<organism evidence="7 8">
    <name type="scientific">Apophysomyces ossiformis</name>
    <dbReference type="NCBI Taxonomy" id="679940"/>
    <lineage>
        <taxon>Eukaryota</taxon>
        <taxon>Fungi</taxon>
        <taxon>Fungi incertae sedis</taxon>
        <taxon>Mucoromycota</taxon>
        <taxon>Mucoromycotina</taxon>
        <taxon>Mucoromycetes</taxon>
        <taxon>Mucorales</taxon>
        <taxon>Mucorineae</taxon>
        <taxon>Mucoraceae</taxon>
        <taxon>Apophysomyces</taxon>
    </lineage>
</organism>
<evidence type="ECO:0000256" key="1">
    <source>
        <dbReference type="ARBA" id="ARBA00004273"/>
    </source>
</evidence>
<dbReference type="GO" id="GO:0006123">
    <property type="term" value="P:mitochondrial electron transport, cytochrome c to oxygen"/>
    <property type="evidence" value="ECO:0007669"/>
    <property type="project" value="InterPro"/>
</dbReference>
<comment type="similarity">
    <text evidence="2">Belongs to the cytochrome c oxidase VIIa family.</text>
</comment>
<gene>
    <name evidence="7" type="ORF">EC973_007980</name>
</gene>
<keyword evidence="6" id="KW-0812">Transmembrane</keyword>
<keyword evidence="4" id="KW-0496">Mitochondrion</keyword>